<proteinExistence type="inferred from homology"/>
<accession>A0A1H1P3M9</accession>
<evidence type="ECO:0000259" key="4">
    <source>
        <dbReference type="PROSITE" id="PS51379"/>
    </source>
</evidence>
<comment type="cofactor">
    <cofactor evidence="1">
        <name>[3Fe-4S] cluster</name>
        <dbReference type="ChEBI" id="CHEBI:21137"/>
    </cofactor>
</comment>
<dbReference type="InterPro" id="IPR036010">
    <property type="entry name" value="2Fe-2S_ferredoxin-like_sf"/>
</dbReference>
<dbReference type="Gene3D" id="1.10.1060.10">
    <property type="entry name" value="Alpha-helical ferredoxin"/>
    <property type="match status" value="1"/>
</dbReference>
<sequence>MSNGNMNLTLNVWRQKNAQTAGKFVTYKAEGISPDMSFLEMLDVVNESLIHKKDEPIHFDHDCREGICGMCSLYINGHPHGPKKAITTCQLHMRTFHDGETITIEPWRATAFPVVKDLAVDRSAFDRIQQAGGYVSVNTGGVPDANEIAIPKVIADEAFNSATCIGCGACVAACKNASAMLFVSAKVTQLGLLPQGQPERYSRVQAMVAQMDEEGFGNCTNTRACEAECPKEISLTNIGRMNNDYFSAKLFREEHMHEHNE</sequence>
<dbReference type="NCBIfam" id="NF005746">
    <property type="entry name" value="PRK07570.1"/>
    <property type="match status" value="1"/>
</dbReference>
<dbReference type="RefSeq" id="WP_091368612.1">
    <property type="nucleotide sequence ID" value="NZ_LT629740.1"/>
</dbReference>
<dbReference type="Gene3D" id="3.10.20.30">
    <property type="match status" value="1"/>
</dbReference>
<dbReference type="InterPro" id="IPR012675">
    <property type="entry name" value="Beta-grasp_dom_sf"/>
</dbReference>
<dbReference type="AlphaFoldDB" id="A0A1H1P3M9"/>
<dbReference type="InterPro" id="IPR017896">
    <property type="entry name" value="4Fe4S_Fe-S-bd"/>
</dbReference>
<evidence type="ECO:0000313" key="5">
    <source>
        <dbReference type="EMBL" id="SDS05773.1"/>
    </source>
</evidence>
<evidence type="ECO:0000256" key="1">
    <source>
        <dbReference type="ARBA" id="ARBA00001927"/>
    </source>
</evidence>
<dbReference type="SUPFAM" id="SSF46548">
    <property type="entry name" value="alpha-helical ferredoxin"/>
    <property type="match status" value="1"/>
</dbReference>
<organism evidence="5 6">
    <name type="scientific">Mucilaginibacter mallensis</name>
    <dbReference type="NCBI Taxonomy" id="652787"/>
    <lineage>
        <taxon>Bacteria</taxon>
        <taxon>Pseudomonadati</taxon>
        <taxon>Bacteroidota</taxon>
        <taxon>Sphingobacteriia</taxon>
        <taxon>Sphingobacteriales</taxon>
        <taxon>Sphingobacteriaceae</taxon>
        <taxon>Mucilaginibacter</taxon>
    </lineage>
</organism>
<dbReference type="InterPro" id="IPR025192">
    <property type="entry name" value="Succ_DH/fum_Rdtase_N"/>
</dbReference>
<gene>
    <name evidence="5" type="ORF">SAMN05216490_0460</name>
</gene>
<evidence type="ECO:0000256" key="2">
    <source>
        <dbReference type="ARBA" id="ARBA00009433"/>
    </source>
</evidence>
<comment type="cofactor">
    <cofactor evidence="3">
        <name>[2Fe-2S] cluster</name>
        <dbReference type="ChEBI" id="CHEBI:190135"/>
    </cofactor>
</comment>
<dbReference type="EMBL" id="LT629740">
    <property type="protein sequence ID" value="SDS05773.1"/>
    <property type="molecule type" value="Genomic_DNA"/>
</dbReference>
<dbReference type="PANTHER" id="PTHR11921:SF41">
    <property type="entry name" value="SUCCINATE DEHYDROGENASE"/>
    <property type="match status" value="1"/>
</dbReference>
<dbReference type="InterPro" id="IPR050573">
    <property type="entry name" value="SDH/FRD_Iron-Sulfur"/>
</dbReference>
<comment type="similarity">
    <text evidence="2">Belongs to the succinate dehydrogenase/fumarate reductase iron-sulfur protein family.</text>
</comment>
<reference evidence="5 6" key="1">
    <citation type="submission" date="2016-10" db="EMBL/GenBank/DDBJ databases">
        <authorList>
            <person name="de Groot N.N."/>
        </authorList>
    </citation>
    <scope>NUCLEOTIDE SEQUENCE [LARGE SCALE GENOMIC DNA]</scope>
    <source>
        <strain evidence="5 6">MP1X4</strain>
    </source>
</reference>
<dbReference type="Pfam" id="PF13085">
    <property type="entry name" value="Fer2_3"/>
    <property type="match status" value="1"/>
</dbReference>
<dbReference type="PROSITE" id="PS00197">
    <property type="entry name" value="2FE2S_FER_1"/>
    <property type="match status" value="1"/>
</dbReference>
<dbReference type="InterPro" id="IPR006058">
    <property type="entry name" value="2Fe2S_fd_BS"/>
</dbReference>
<dbReference type="Proteomes" id="UP000199679">
    <property type="component" value="Chromosome I"/>
</dbReference>
<dbReference type="GO" id="GO:0051537">
    <property type="term" value="F:2 iron, 2 sulfur cluster binding"/>
    <property type="evidence" value="ECO:0007669"/>
    <property type="project" value="InterPro"/>
</dbReference>
<dbReference type="STRING" id="652787.SAMN05216490_0460"/>
<dbReference type="GO" id="GO:0022904">
    <property type="term" value="P:respiratory electron transport chain"/>
    <property type="evidence" value="ECO:0007669"/>
    <property type="project" value="TreeGrafter"/>
</dbReference>
<dbReference type="InterPro" id="IPR009051">
    <property type="entry name" value="Helical_ferredxn"/>
</dbReference>
<evidence type="ECO:0000313" key="6">
    <source>
        <dbReference type="Proteomes" id="UP000199679"/>
    </source>
</evidence>
<dbReference type="GO" id="GO:0009055">
    <property type="term" value="F:electron transfer activity"/>
    <property type="evidence" value="ECO:0007669"/>
    <property type="project" value="InterPro"/>
</dbReference>
<dbReference type="PANTHER" id="PTHR11921">
    <property type="entry name" value="SUCCINATE DEHYDROGENASE IRON-SULFUR PROTEIN"/>
    <property type="match status" value="1"/>
</dbReference>
<feature type="domain" description="4Fe-4S ferredoxin-type" evidence="4">
    <location>
        <begin position="155"/>
        <end position="185"/>
    </location>
</feature>
<protein>
    <submittedName>
        <fullName evidence="5">Succinate dehydrogenase / fumarate reductase iron-sulfur subunit</fullName>
    </submittedName>
</protein>
<dbReference type="PROSITE" id="PS51379">
    <property type="entry name" value="4FE4S_FER_2"/>
    <property type="match status" value="1"/>
</dbReference>
<dbReference type="OrthoDB" id="9804391at2"/>
<keyword evidence="6" id="KW-1185">Reference proteome</keyword>
<dbReference type="GO" id="GO:0009060">
    <property type="term" value="P:aerobic respiration"/>
    <property type="evidence" value="ECO:0007669"/>
    <property type="project" value="TreeGrafter"/>
</dbReference>
<dbReference type="Pfam" id="PF13183">
    <property type="entry name" value="Fer4_8"/>
    <property type="match status" value="1"/>
</dbReference>
<evidence type="ECO:0000256" key="3">
    <source>
        <dbReference type="ARBA" id="ARBA00034078"/>
    </source>
</evidence>
<name>A0A1H1P3M9_MUCMA</name>
<dbReference type="SUPFAM" id="SSF54292">
    <property type="entry name" value="2Fe-2S ferredoxin-like"/>
    <property type="match status" value="1"/>
</dbReference>